<evidence type="ECO:0000259" key="1">
    <source>
        <dbReference type="Pfam" id="PF00534"/>
    </source>
</evidence>
<keyword evidence="4" id="KW-1185">Reference proteome</keyword>
<comment type="caution">
    <text evidence="3">The sequence shown here is derived from an EMBL/GenBank/DDBJ whole genome shotgun (WGS) entry which is preliminary data.</text>
</comment>
<evidence type="ECO:0000259" key="2">
    <source>
        <dbReference type="Pfam" id="PF13439"/>
    </source>
</evidence>
<evidence type="ECO:0000313" key="4">
    <source>
        <dbReference type="Proteomes" id="UP000297564"/>
    </source>
</evidence>
<dbReference type="Pfam" id="PF13439">
    <property type="entry name" value="Glyco_transf_4"/>
    <property type="match status" value="1"/>
</dbReference>
<dbReference type="PANTHER" id="PTHR45947">
    <property type="entry name" value="SULFOQUINOVOSYL TRANSFERASE SQD2"/>
    <property type="match status" value="1"/>
</dbReference>
<gene>
    <name evidence="3" type="ORF">EZ242_00090</name>
</gene>
<sequence>MRKVLVFRSDLLPVTETFIYQQFLALRRWQPALFGYRLVEPGINLQGINPALIRGPMGTDPSRWGGLPFRALNFIGISSGIRAVHRFAPDLAHVHFGVDAVSAWGWLSQTKIPVVVTLHGYDVTIRPEWWWAGNGGRSRRHYPNLLARLARQPRVRFVAVSNSIRSKAIAMYGLPSEKVSVLHIGVDREVFKPVGLPVRSRGAKVLFVGRLVEKKGALNLIRAMAVVQHALPSAHLTVVGDGPQRAECEQLAKVLAVNVCFKGACSHEEVRAIMQDARVFCLPSITAENGDAEGLPISLLEAQACGLPVVATQAGREAVLDGESGFICPSNDIAAIAGKLKHILTVDDCAEAMSASAIIHVARSFDLANCTSELERLYDCAAS</sequence>
<organism evidence="3 4">
    <name type="scientific">Ramlibacter rhizophilus</name>
    <dbReference type="NCBI Taxonomy" id="1781167"/>
    <lineage>
        <taxon>Bacteria</taxon>
        <taxon>Pseudomonadati</taxon>
        <taxon>Pseudomonadota</taxon>
        <taxon>Betaproteobacteria</taxon>
        <taxon>Burkholderiales</taxon>
        <taxon>Comamonadaceae</taxon>
        <taxon>Ramlibacter</taxon>
    </lineage>
</organism>
<proteinExistence type="predicted"/>
<reference evidence="3 4" key="1">
    <citation type="submission" date="2019-03" db="EMBL/GenBank/DDBJ databases">
        <title>Ramlibacter rhizophilus CCTCC AB2015357, whole genome shotgun sequence.</title>
        <authorList>
            <person name="Zhang X."/>
            <person name="Feng G."/>
            <person name="Zhu H."/>
        </authorList>
    </citation>
    <scope>NUCLEOTIDE SEQUENCE [LARGE SCALE GENOMIC DNA]</scope>
    <source>
        <strain evidence="3 4">CCTCC AB2015357</strain>
    </source>
</reference>
<keyword evidence="3" id="KW-0808">Transferase</keyword>
<dbReference type="AlphaFoldDB" id="A0A4Z0C068"/>
<feature type="domain" description="Glycosyl transferase family 1" evidence="1">
    <location>
        <begin position="201"/>
        <end position="355"/>
    </location>
</feature>
<protein>
    <submittedName>
        <fullName evidence="3">Glycosyltransferase</fullName>
    </submittedName>
</protein>
<dbReference type="PANTHER" id="PTHR45947:SF14">
    <property type="entry name" value="SLL1723 PROTEIN"/>
    <property type="match status" value="1"/>
</dbReference>
<dbReference type="RefSeq" id="WP_135283086.1">
    <property type="nucleotide sequence ID" value="NZ_SMLL01000001.1"/>
</dbReference>
<dbReference type="OrthoDB" id="433681at2"/>
<name>A0A4Z0C068_9BURK</name>
<dbReference type="Gene3D" id="3.40.50.2000">
    <property type="entry name" value="Glycogen Phosphorylase B"/>
    <property type="match status" value="2"/>
</dbReference>
<dbReference type="InterPro" id="IPR028098">
    <property type="entry name" value="Glyco_trans_4-like_N"/>
</dbReference>
<dbReference type="Pfam" id="PF00534">
    <property type="entry name" value="Glycos_transf_1"/>
    <property type="match status" value="1"/>
</dbReference>
<dbReference type="GO" id="GO:0016757">
    <property type="term" value="F:glycosyltransferase activity"/>
    <property type="evidence" value="ECO:0007669"/>
    <property type="project" value="InterPro"/>
</dbReference>
<evidence type="ECO:0000313" key="3">
    <source>
        <dbReference type="EMBL" id="TFZ04204.1"/>
    </source>
</evidence>
<dbReference type="InterPro" id="IPR050194">
    <property type="entry name" value="Glycosyltransferase_grp1"/>
</dbReference>
<dbReference type="Proteomes" id="UP000297564">
    <property type="component" value="Unassembled WGS sequence"/>
</dbReference>
<dbReference type="EMBL" id="SMLL01000001">
    <property type="protein sequence ID" value="TFZ04204.1"/>
    <property type="molecule type" value="Genomic_DNA"/>
</dbReference>
<feature type="domain" description="Glycosyltransferase subfamily 4-like N-terminal" evidence="2">
    <location>
        <begin position="67"/>
        <end position="189"/>
    </location>
</feature>
<dbReference type="SUPFAM" id="SSF53756">
    <property type="entry name" value="UDP-Glycosyltransferase/glycogen phosphorylase"/>
    <property type="match status" value="1"/>
</dbReference>
<accession>A0A4Z0C068</accession>
<dbReference type="InterPro" id="IPR001296">
    <property type="entry name" value="Glyco_trans_1"/>
</dbReference>